<protein>
    <submittedName>
        <fullName evidence="1">Uncharacterized protein</fullName>
    </submittedName>
</protein>
<sequence length="110" mass="12274">MRRLSEFDMFRSCNPARYSKPSSNTRITHTPLSPRFRSLKVTSNASLDSQLFQPSSTMAENPALAIVPTSDSKGQTNIPYSNDPVEESKANLDAFRLISEVPSRFPEPPN</sequence>
<organism evidence="1 2">
    <name type="scientific">Nephila pilipes</name>
    <name type="common">Giant wood spider</name>
    <name type="synonym">Nephila maculata</name>
    <dbReference type="NCBI Taxonomy" id="299642"/>
    <lineage>
        <taxon>Eukaryota</taxon>
        <taxon>Metazoa</taxon>
        <taxon>Ecdysozoa</taxon>
        <taxon>Arthropoda</taxon>
        <taxon>Chelicerata</taxon>
        <taxon>Arachnida</taxon>
        <taxon>Araneae</taxon>
        <taxon>Araneomorphae</taxon>
        <taxon>Entelegynae</taxon>
        <taxon>Araneoidea</taxon>
        <taxon>Nephilidae</taxon>
        <taxon>Nephila</taxon>
    </lineage>
</organism>
<reference evidence="1" key="1">
    <citation type="submission" date="2020-08" db="EMBL/GenBank/DDBJ databases">
        <title>Multicomponent nature underlies the extraordinary mechanical properties of spider dragline silk.</title>
        <authorList>
            <person name="Kono N."/>
            <person name="Nakamura H."/>
            <person name="Mori M."/>
            <person name="Yoshida Y."/>
            <person name="Ohtoshi R."/>
            <person name="Malay A.D."/>
            <person name="Moran D.A.P."/>
            <person name="Tomita M."/>
            <person name="Numata K."/>
            <person name="Arakawa K."/>
        </authorList>
    </citation>
    <scope>NUCLEOTIDE SEQUENCE</scope>
</reference>
<accession>A0A8X6P7S9</accession>
<dbReference type="EMBL" id="BMAW01112010">
    <property type="protein sequence ID" value="GFT50665.1"/>
    <property type="molecule type" value="Genomic_DNA"/>
</dbReference>
<dbReference type="AlphaFoldDB" id="A0A8X6P7S9"/>
<proteinExistence type="predicted"/>
<comment type="caution">
    <text evidence="1">The sequence shown here is derived from an EMBL/GenBank/DDBJ whole genome shotgun (WGS) entry which is preliminary data.</text>
</comment>
<evidence type="ECO:0000313" key="2">
    <source>
        <dbReference type="Proteomes" id="UP000887013"/>
    </source>
</evidence>
<name>A0A8X6P7S9_NEPPI</name>
<gene>
    <name evidence="1" type="ORF">NPIL_554511</name>
</gene>
<dbReference type="Proteomes" id="UP000887013">
    <property type="component" value="Unassembled WGS sequence"/>
</dbReference>
<evidence type="ECO:0000313" key="1">
    <source>
        <dbReference type="EMBL" id="GFT50665.1"/>
    </source>
</evidence>
<keyword evidence="2" id="KW-1185">Reference proteome</keyword>